<dbReference type="Pfam" id="PF13439">
    <property type="entry name" value="Glyco_transf_4"/>
    <property type="match status" value="1"/>
</dbReference>
<dbReference type="Pfam" id="PF00534">
    <property type="entry name" value="Glycos_transf_1"/>
    <property type="match status" value="1"/>
</dbReference>
<keyword evidence="4" id="KW-1185">Reference proteome</keyword>
<dbReference type="EMBL" id="AFWF01000087">
    <property type="protein sequence ID" value="EGU43280.1"/>
    <property type="molecule type" value="Genomic_DNA"/>
</dbReference>
<organism evidence="3 4">
    <name type="scientific">Vibrio ichthyoenteri ATCC 700023</name>
    <dbReference type="NCBI Taxonomy" id="870968"/>
    <lineage>
        <taxon>Bacteria</taxon>
        <taxon>Pseudomonadati</taxon>
        <taxon>Pseudomonadota</taxon>
        <taxon>Gammaproteobacteria</taxon>
        <taxon>Vibrionales</taxon>
        <taxon>Vibrionaceae</taxon>
        <taxon>Vibrio</taxon>
    </lineage>
</organism>
<comment type="caution">
    <text evidence="3">The sequence shown here is derived from an EMBL/GenBank/DDBJ whole genome shotgun (WGS) entry which is preliminary data.</text>
</comment>
<dbReference type="InterPro" id="IPR001296">
    <property type="entry name" value="Glyco_trans_1"/>
</dbReference>
<dbReference type="GO" id="GO:0016757">
    <property type="term" value="F:glycosyltransferase activity"/>
    <property type="evidence" value="ECO:0007669"/>
    <property type="project" value="InterPro"/>
</dbReference>
<evidence type="ECO:0000313" key="4">
    <source>
        <dbReference type="Proteomes" id="UP000004605"/>
    </source>
</evidence>
<dbReference type="AlphaFoldDB" id="F9S0J3"/>
<evidence type="ECO:0000313" key="3">
    <source>
        <dbReference type="EMBL" id="EGU43280.1"/>
    </source>
</evidence>
<feature type="domain" description="Glycosyl transferase family 1" evidence="1">
    <location>
        <begin position="210"/>
        <end position="356"/>
    </location>
</feature>
<dbReference type="OrthoDB" id="9775208at2"/>
<proteinExistence type="predicted"/>
<evidence type="ECO:0000259" key="2">
    <source>
        <dbReference type="Pfam" id="PF13439"/>
    </source>
</evidence>
<protein>
    <submittedName>
        <fullName evidence="3">Putative glycosyl transferase</fullName>
    </submittedName>
</protein>
<reference evidence="3 4" key="1">
    <citation type="journal article" date="2012" name="Int. J. Syst. Evol. Microbiol.">
        <title>Vibrio caribbeanicus sp. nov., isolated from the marine sponge Scleritoderma cyanea.</title>
        <authorList>
            <person name="Hoffmann M."/>
            <person name="Monday S.R."/>
            <person name="Allard M.W."/>
            <person name="Strain E.A."/>
            <person name="Whittaker P."/>
            <person name="Naum M."/>
            <person name="McCarthy P.J."/>
            <person name="Lopez J.V."/>
            <person name="Fischer M."/>
            <person name="Brown E.W."/>
        </authorList>
    </citation>
    <scope>NUCLEOTIDE SEQUENCE [LARGE SCALE GENOMIC DNA]</scope>
    <source>
        <strain evidence="3 4">ATCC 700023</strain>
    </source>
</reference>
<sequence>MENNHKCAHDSSDICTFNTESHDLSTHCNAKLTVHVVQHLAPGGIETLVLEMLRLANERHRVLVISLEGNLPRAIQQWPKLASFKGNLIFLNKPSGFHFSAIIRLARLLKFLKPDVLHTHHIGPLLYGGAACKLTSVPCHIHTEHDIWHLSNRNNERLQRMALAIAKPRLVADAEMVSSQLSRRFKYADITVIKNGIDCRRFKPASQSLARQQFGLPLSGTIIGCAGRLEHVKGQDVLIKALAMLPSNFSVAIAGDGSQSDSLKKLAKHLNVSNRIHWLGLVDDMPRFYQSLDLFCLPSRHEGFPLSTLEAQSCDIVTVASHVGAVEETICPCSGQLFQAEQPHALTAKIYSALAQMKPLSPRQFVLKNNDIESMVAAYQRLSMEVR</sequence>
<evidence type="ECO:0000259" key="1">
    <source>
        <dbReference type="Pfam" id="PF00534"/>
    </source>
</evidence>
<dbReference type="PANTHER" id="PTHR12526">
    <property type="entry name" value="GLYCOSYLTRANSFERASE"/>
    <property type="match status" value="1"/>
</dbReference>
<dbReference type="GO" id="GO:1901135">
    <property type="term" value="P:carbohydrate derivative metabolic process"/>
    <property type="evidence" value="ECO:0007669"/>
    <property type="project" value="UniProtKB-ARBA"/>
</dbReference>
<dbReference type="InterPro" id="IPR028098">
    <property type="entry name" value="Glyco_trans_4-like_N"/>
</dbReference>
<feature type="domain" description="Glycosyltransferase subfamily 4-like N-terminal" evidence="2">
    <location>
        <begin position="42"/>
        <end position="201"/>
    </location>
</feature>
<dbReference type="Gene3D" id="3.40.50.2000">
    <property type="entry name" value="Glycogen Phosphorylase B"/>
    <property type="match status" value="2"/>
</dbReference>
<name>F9S0J3_9VIBR</name>
<gene>
    <name evidence="3" type="ORF">VII00023_08513</name>
</gene>
<dbReference type="Proteomes" id="UP000004605">
    <property type="component" value="Unassembled WGS sequence"/>
</dbReference>
<keyword evidence="3" id="KW-0808">Transferase</keyword>
<accession>F9S0J3</accession>
<dbReference type="RefSeq" id="WP_006711616.1">
    <property type="nucleotide sequence ID" value="NZ_AFWF01000087.1"/>
</dbReference>
<dbReference type="SUPFAM" id="SSF53756">
    <property type="entry name" value="UDP-Glycosyltransferase/glycogen phosphorylase"/>
    <property type="match status" value="1"/>
</dbReference>